<accession>A0AAN4UPE9</accession>
<dbReference type="AlphaFoldDB" id="A0AAN4UPE9"/>
<proteinExistence type="predicted"/>
<comment type="caution">
    <text evidence="1">The sequence shown here is derived from an EMBL/GenBank/DDBJ whole genome shotgun (WGS) entry which is preliminary data.</text>
</comment>
<sequence>MGRSCHALLSPGAHRKHQGAFPRASLWRWARAGAKVARPSQPDAGMLRLILLCSLAAGLAGCTGFPKLDAAVGPEARQAAYPRLAPLGQILTCPTKPAAAAKAPGADLAARGAALRAKARKLYNAPIPGG</sequence>
<evidence type="ECO:0000313" key="2">
    <source>
        <dbReference type="Proteomes" id="UP000634647"/>
    </source>
</evidence>
<dbReference type="EMBL" id="BNAB01000002">
    <property type="protein sequence ID" value="GHD99611.1"/>
    <property type="molecule type" value="Genomic_DNA"/>
</dbReference>
<dbReference type="Proteomes" id="UP000634647">
    <property type="component" value="Unassembled WGS sequence"/>
</dbReference>
<reference evidence="1" key="2">
    <citation type="submission" date="2023-06" db="EMBL/GenBank/DDBJ databases">
        <authorList>
            <person name="Sun Q."/>
            <person name="Zhou Y."/>
        </authorList>
    </citation>
    <scope>NUCLEOTIDE SEQUENCE</scope>
    <source>
        <strain evidence="1">CGMCC 1.10859</strain>
    </source>
</reference>
<gene>
    <name evidence="1" type="ORF">GCM10008024_07680</name>
</gene>
<name>A0AAN4UPE9_9RHOB</name>
<organism evidence="1 2">
    <name type="scientific">Allgaiera indica</name>
    <dbReference type="NCBI Taxonomy" id="765699"/>
    <lineage>
        <taxon>Bacteria</taxon>
        <taxon>Pseudomonadati</taxon>
        <taxon>Pseudomonadota</taxon>
        <taxon>Alphaproteobacteria</taxon>
        <taxon>Rhodobacterales</taxon>
        <taxon>Paracoccaceae</taxon>
        <taxon>Allgaiera</taxon>
    </lineage>
</organism>
<reference evidence="1" key="1">
    <citation type="journal article" date="2014" name="Int. J. Syst. Evol. Microbiol.">
        <title>Complete genome sequence of Corynebacterium casei LMG S-19264T (=DSM 44701T), isolated from a smear-ripened cheese.</title>
        <authorList>
            <consortium name="US DOE Joint Genome Institute (JGI-PGF)"/>
            <person name="Walter F."/>
            <person name="Albersmeier A."/>
            <person name="Kalinowski J."/>
            <person name="Ruckert C."/>
        </authorList>
    </citation>
    <scope>NUCLEOTIDE SEQUENCE</scope>
    <source>
        <strain evidence="1">CGMCC 1.10859</strain>
    </source>
</reference>
<evidence type="ECO:0000313" key="1">
    <source>
        <dbReference type="EMBL" id="GHD99611.1"/>
    </source>
</evidence>
<protein>
    <submittedName>
        <fullName evidence="1">Uncharacterized protein</fullName>
    </submittedName>
</protein>